<protein>
    <submittedName>
        <fullName evidence="1">Uncharacterized protein</fullName>
    </submittedName>
</protein>
<dbReference type="RefSeq" id="YP_009885994.1">
    <property type="nucleotide sequence ID" value="NC_049489.1"/>
</dbReference>
<organism evidence="1 2">
    <name type="scientific">Arthrobacter phage DrYang</name>
    <dbReference type="NCBI Taxonomy" id="2686080"/>
    <lineage>
        <taxon>Viruses</taxon>
        <taxon>Duplodnaviria</taxon>
        <taxon>Heunggongvirae</taxon>
        <taxon>Uroviricota</taxon>
        <taxon>Caudoviricetes</taxon>
        <taxon>Klausavirus</taxon>
        <taxon>Klausavirus dryang</taxon>
    </lineage>
</organism>
<keyword evidence="2" id="KW-1185">Reference proteome</keyword>
<gene>
    <name evidence="1" type="primary">72</name>
    <name evidence="1" type="ORF">SEA_DRYANG_72</name>
</gene>
<name>A0A6B9J7K6_9CAUD</name>
<dbReference type="EMBL" id="MN703411">
    <property type="protein sequence ID" value="QGZ17171.1"/>
    <property type="molecule type" value="Genomic_DNA"/>
</dbReference>
<dbReference type="GeneID" id="55815400"/>
<dbReference type="Proteomes" id="UP000438167">
    <property type="component" value="Segment"/>
</dbReference>
<reference evidence="1 2" key="1">
    <citation type="submission" date="2019-11" db="EMBL/GenBank/DDBJ databases">
        <authorList>
            <person name="Donovan J."/>
            <person name="Schaffer R."/>
            <person name="Bae M.S."/>
            <person name="Gitobu P.N."/>
            <person name="Guan P."/>
            <person name="Olavarrieta M.P."/>
            <person name="Perez Cortez K."/>
            <person name="Tozier F.G."/>
            <person name="Vasilopoulos H."/>
            <person name="Zhang S."/>
            <person name="Kapinos A."/>
            <person name="Freise A.C."/>
            <person name="Moberg-Parker J."/>
            <person name="Garlena R.A."/>
            <person name="Russell D.A."/>
            <person name="Pope W.H."/>
            <person name="Jacobs-Sera D."/>
            <person name="Hatfull G.F."/>
        </authorList>
    </citation>
    <scope>NUCLEOTIDE SEQUENCE [LARGE SCALE GENOMIC DNA]</scope>
</reference>
<sequence>MRTEPLPHEDPVLFELARDIFIADNAAARFPHKEWEEVRETHTAYAFGIAAGLIRRGYHKNDVVRVEEVRTIIGDLIDPDPCDRDHGGGCQAHGYIGLGLSATCPQQVAKDWLEAHPGGDAAKD</sequence>
<accession>A0A6B9J7K6</accession>
<evidence type="ECO:0000313" key="1">
    <source>
        <dbReference type="EMBL" id="QGZ17171.1"/>
    </source>
</evidence>
<proteinExistence type="predicted"/>
<evidence type="ECO:0000313" key="2">
    <source>
        <dbReference type="Proteomes" id="UP000438167"/>
    </source>
</evidence>
<dbReference type="KEGG" id="vg:55815400"/>